<organism evidence="1 2">
    <name type="scientific">Armillaria novae-zelandiae</name>
    <dbReference type="NCBI Taxonomy" id="153914"/>
    <lineage>
        <taxon>Eukaryota</taxon>
        <taxon>Fungi</taxon>
        <taxon>Dikarya</taxon>
        <taxon>Basidiomycota</taxon>
        <taxon>Agaricomycotina</taxon>
        <taxon>Agaricomycetes</taxon>
        <taxon>Agaricomycetidae</taxon>
        <taxon>Agaricales</taxon>
        <taxon>Marasmiineae</taxon>
        <taxon>Physalacriaceae</taxon>
        <taxon>Armillaria</taxon>
    </lineage>
</organism>
<dbReference type="Proteomes" id="UP001175227">
    <property type="component" value="Unassembled WGS sequence"/>
</dbReference>
<accession>A0AA39UCK8</accession>
<keyword evidence="2" id="KW-1185">Reference proteome</keyword>
<comment type="caution">
    <text evidence="1">The sequence shown here is derived from an EMBL/GenBank/DDBJ whole genome shotgun (WGS) entry which is preliminary data.</text>
</comment>
<protein>
    <submittedName>
        <fullName evidence="1">Uncharacterized protein</fullName>
    </submittedName>
</protein>
<sequence>MANSIAKTIGTVDTATNIAMVYIRNGQEITASFLRPLYGNLYGGPTIIKLQYLLKQGYFGGRDHPDMILSITTISSPFRGTPIVYTLGEHIDAAPAVRPCRFCQTHSTSGIRNPVHFHSMIYPSLDLSENLGKSSWATSRDAAPFDVTFMAADEREAKMEGEPNPGTFYTSFAAFMGRDLSGDSCIGYATNIGQMTAWYRYFPNGILCHAGVAIIPGTDIRNLRFRNLGVWQTQEVADATHASVVPLWLSTPRQKLFWAEVGDWLRKIDGAEGLRK</sequence>
<reference evidence="1" key="1">
    <citation type="submission" date="2023-06" db="EMBL/GenBank/DDBJ databases">
        <authorList>
            <consortium name="Lawrence Berkeley National Laboratory"/>
            <person name="Ahrendt S."/>
            <person name="Sahu N."/>
            <person name="Indic B."/>
            <person name="Wong-Bajracharya J."/>
            <person name="Merenyi Z."/>
            <person name="Ke H.-M."/>
            <person name="Monk M."/>
            <person name="Kocsube S."/>
            <person name="Drula E."/>
            <person name="Lipzen A."/>
            <person name="Balint B."/>
            <person name="Henrissat B."/>
            <person name="Andreopoulos B."/>
            <person name="Martin F.M."/>
            <person name="Harder C.B."/>
            <person name="Rigling D."/>
            <person name="Ford K.L."/>
            <person name="Foster G.D."/>
            <person name="Pangilinan J."/>
            <person name="Papanicolaou A."/>
            <person name="Barry K."/>
            <person name="LaButti K."/>
            <person name="Viragh M."/>
            <person name="Koriabine M."/>
            <person name="Yan M."/>
            <person name="Riley R."/>
            <person name="Champramary S."/>
            <person name="Plett K.L."/>
            <person name="Tsai I.J."/>
            <person name="Slot J."/>
            <person name="Sipos G."/>
            <person name="Plett J."/>
            <person name="Nagy L.G."/>
            <person name="Grigoriev I.V."/>
        </authorList>
    </citation>
    <scope>NUCLEOTIDE SEQUENCE</scope>
    <source>
        <strain evidence="1">ICMP 16352</strain>
    </source>
</reference>
<dbReference type="AlphaFoldDB" id="A0AA39UCK8"/>
<name>A0AA39UCK8_9AGAR</name>
<dbReference type="EMBL" id="JAUEPR010000008">
    <property type="protein sequence ID" value="KAK0481648.1"/>
    <property type="molecule type" value="Genomic_DNA"/>
</dbReference>
<evidence type="ECO:0000313" key="1">
    <source>
        <dbReference type="EMBL" id="KAK0481648.1"/>
    </source>
</evidence>
<dbReference type="Gene3D" id="3.40.50.1820">
    <property type="entry name" value="alpha/beta hydrolase"/>
    <property type="match status" value="1"/>
</dbReference>
<evidence type="ECO:0000313" key="2">
    <source>
        <dbReference type="Proteomes" id="UP001175227"/>
    </source>
</evidence>
<proteinExistence type="predicted"/>
<gene>
    <name evidence="1" type="ORF">IW261DRAFT_1418679</name>
</gene>
<dbReference type="InterPro" id="IPR029058">
    <property type="entry name" value="AB_hydrolase_fold"/>
</dbReference>